<accession>A0A3B6BYI9</accession>
<dbReference type="STRING" id="4565.A0A3B6BYI9"/>
<dbReference type="SMR" id="A0A3B6BYI9"/>
<dbReference type="PIRSF" id="PIRSF001434">
    <property type="entry name" value="CGS"/>
    <property type="match status" value="1"/>
</dbReference>
<protein>
    <recommendedName>
        <fullName evidence="7">plant cystathionine gamma-synthase</fullName>
        <ecNumber evidence="7">2.5.1.160</ecNumber>
    </recommendedName>
</protein>
<evidence type="ECO:0000313" key="10">
    <source>
        <dbReference type="EnsemblPlants" id="TraesCS2B02G070100.1"/>
    </source>
</evidence>
<dbReference type="Gene3D" id="3.90.1150.10">
    <property type="entry name" value="Aspartate Aminotransferase, domain 1"/>
    <property type="match status" value="1"/>
</dbReference>
<name>A0A3B6BYI9_WHEAT</name>
<sequence length="451" mass="49176">MPRFPFDAPLLLPYRSYCTGFVCSLKSSKVSAKAKQTEQQDDPGVIAAATAPKRDATLSDETLAVHAGEKMGKNGAMDTDSIATPIVSGTTHWFKSSHDLIAFKEGRRHSFEYGRYGNPTVKVLEDKISALERAESTLVTSSGMNAIVATLLALVPPGAGHVVTTTECYSEARAFIGDKLSKMGIKVTFIELNDMETLKDVLDQGDVTLFYTDCPTNPHLKCIDIKLVAELCHHKGALVCIDSTLASPMNQKPLTIGADIVVHSATKYIAGHHDVIAGCISGSDALISRIRAWNHDLGGAISPDAAYMIIRGLKTMALRVETQNHTTLRMARLLENHPKIERVYYPGLISSPWHHIAKSQMTGCGGVISFEVASDLHGVMRFIDALEIPFIATLLGGCESLVQQSAVMSFWGKSDEEKAKNGIKDNLVRFSFGIEKFEDLRDDILQALEKI</sequence>
<evidence type="ECO:0000313" key="11">
    <source>
        <dbReference type="Proteomes" id="UP000019116"/>
    </source>
</evidence>
<comment type="catalytic activity">
    <reaction evidence="6">
        <text>O-phospho-L-homoserine + L-cysteine = L,L-cystathionine + phosphate</text>
        <dbReference type="Rhea" id="RHEA:80891"/>
        <dbReference type="ChEBI" id="CHEBI:35235"/>
        <dbReference type="ChEBI" id="CHEBI:43474"/>
        <dbReference type="ChEBI" id="CHEBI:57590"/>
        <dbReference type="ChEBI" id="CHEBI:58161"/>
        <dbReference type="EC" id="2.5.1.160"/>
    </reaction>
</comment>
<feature type="modified residue" description="N6-(pyridoxal phosphate)lysine" evidence="8">
    <location>
        <position position="267"/>
    </location>
</feature>
<dbReference type="OrthoDB" id="588613at2759"/>
<dbReference type="GO" id="GO:0009086">
    <property type="term" value="P:methionine biosynthetic process"/>
    <property type="evidence" value="ECO:0007669"/>
    <property type="project" value="InterPro"/>
</dbReference>
<evidence type="ECO:0000256" key="3">
    <source>
        <dbReference type="ARBA" id="ARBA00022898"/>
    </source>
</evidence>
<dbReference type="Gene3D" id="3.40.640.10">
    <property type="entry name" value="Type I PLP-dependent aspartate aminotransferase-like (Major domain)"/>
    <property type="match status" value="1"/>
</dbReference>
<gene>
    <name evidence="10" type="primary">LOC123038900</name>
</gene>
<evidence type="ECO:0000256" key="4">
    <source>
        <dbReference type="ARBA" id="ARBA00060510"/>
    </source>
</evidence>
<dbReference type="AlphaFoldDB" id="A0A3B6BYI9"/>
<proteinExistence type="inferred from homology"/>
<dbReference type="FunFam" id="3.90.1150.10:FF:000033">
    <property type="entry name" value="Cystathionine gamma-synthase"/>
    <property type="match status" value="1"/>
</dbReference>
<comment type="catalytic activity">
    <reaction evidence="5">
        <text>O-succinyl-L-homoserine + L-cysteine = L,L-cystathionine + succinate + H(+)</text>
        <dbReference type="Rhea" id="RHEA:20397"/>
        <dbReference type="ChEBI" id="CHEBI:15378"/>
        <dbReference type="ChEBI" id="CHEBI:30031"/>
        <dbReference type="ChEBI" id="CHEBI:35235"/>
        <dbReference type="ChEBI" id="CHEBI:57661"/>
        <dbReference type="ChEBI" id="CHEBI:58161"/>
    </reaction>
</comment>
<keyword evidence="11" id="KW-1185">Reference proteome</keyword>
<dbReference type="GeneID" id="123038900"/>
<organism evidence="10">
    <name type="scientific">Triticum aestivum</name>
    <name type="common">Wheat</name>
    <dbReference type="NCBI Taxonomy" id="4565"/>
    <lineage>
        <taxon>Eukaryota</taxon>
        <taxon>Viridiplantae</taxon>
        <taxon>Streptophyta</taxon>
        <taxon>Embryophyta</taxon>
        <taxon>Tracheophyta</taxon>
        <taxon>Spermatophyta</taxon>
        <taxon>Magnoliopsida</taxon>
        <taxon>Liliopsida</taxon>
        <taxon>Poales</taxon>
        <taxon>Poaceae</taxon>
        <taxon>BOP clade</taxon>
        <taxon>Pooideae</taxon>
        <taxon>Triticodae</taxon>
        <taxon>Triticeae</taxon>
        <taxon>Triticinae</taxon>
        <taxon>Triticum</taxon>
    </lineage>
</organism>
<dbReference type="GO" id="GO:0030170">
    <property type="term" value="F:pyridoxal phosphate binding"/>
    <property type="evidence" value="ECO:0007669"/>
    <property type="project" value="InterPro"/>
</dbReference>
<dbReference type="InterPro" id="IPR000277">
    <property type="entry name" value="Cys/Met-Metab_PyrdxlP-dep_enz"/>
</dbReference>
<dbReference type="Proteomes" id="UP000019116">
    <property type="component" value="Chromosome 2B"/>
</dbReference>
<dbReference type="Pfam" id="PF01053">
    <property type="entry name" value="Cys_Met_Meta_PP"/>
    <property type="match status" value="1"/>
</dbReference>
<dbReference type="EC" id="2.5.1.160" evidence="7"/>
<dbReference type="GO" id="GO:0003962">
    <property type="term" value="F:cystathionine gamma-synthase activity"/>
    <property type="evidence" value="ECO:0007669"/>
    <property type="project" value="InterPro"/>
</dbReference>
<comment type="similarity">
    <text evidence="2 9">Belongs to the trans-sulfuration enzymes family.</text>
</comment>
<dbReference type="PANTHER" id="PTHR43379:SF3">
    <property type="entry name" value="CYS_MET METABOLISM PLP-DEPENDENT ENZYME FAMILY PROTEIN"/>
    <property type="match status" value="1"/>
</dbReference>
<reference evidence="10" key="1">
    <citation type="submission" date="2018-08" db="EMBL/GenBank/DDBJ databases">
        <authorList>
            <person name="Rossello M."/>
        </authorList>
    </citation>
    <scope>NUCLEOTIDE SEQUENCE [LARGE SCALE GENOMIC DNA]</scope>
    <source>
        <strain evidence="10">cv. Chinese Spring</strain>
    </source>
</reference>
<evidence type="ECO:0000256" key="8">
    <source>
        <dbReference type="PIRSR" id="PIRSR001434-2"/>
    </source>
</evidence>
<dbReference type="EnsemblPlants" id="TraesCS2B02G070100.1">
    <property type="protein sequence ID" value="TraesCS2B02G070100.1"/>
    <property type="gene ID" value="TraesCS2B02G070100"/>
</dbReference>
<dbReference type="PROSITE" id="PS00868">
    <property type="entry name" value="CYS_MET_METAB_PP"/>
    <property type="match status" value="1"/>
</dbReference>
<dbReference type="InterPro" id="IPR015421">
    <property type="entry name" value="PyrdxlP-dep_Trfase_major"/>
</dbReference>
<keyword evidence="3 8" id="KW-0663">Pyridoxal phosphate</keyword>
<dbReference type="InterPro" id="IPR044639">
    <property type="entry name" value="CGS1/2"/>
</dbReference>
<evidence type="ECO:0000256" key="6">
    <source>
        <dbReference type="ARBA" id="ARBA00093261"/>
    </source>
</evidence>
<comment type="pathway">
    <text evidence="4">Amino-acid biosynthesis; L-methionine biosynthesis via de novo pathway; L-cystathionine from O-succinyl-L-homoserine: step 1/1.</text>
</comment>
<dbReference type="FunFam" id="3.40.640.10:FF:000046">
    <property type="entry name" value="Cystathionine gamma-lyase"/>
    <property type="match status" value="1"/>
</dbReference>
<evidence type="ECO:0000256" key="5">
    <source>
        <dbReference type="ARBA" id="ARBA00093222"/>
    </source>
</evidence>
<evidence type="ECO:0000256" key="7">
    <source>
        <dbReference type="ARBA" id="ARBA00093596"/>
    </source>
</evidence>
<dbReference type="InterPro" id="IPR015422">
    <property type="entry name" value="PyrdxlP-dep_Trfase_small"/>
</dbReference>
<dbReference type="CDD" id="cd00614">
    <property type="entry name" value="CGS_like"/>
    <property type="match status" value="1"/>
</dbReference>
<evidence type="ECO:0000256" key="9">
    <source>
        <dbReference type="RuleBase" id="RU362118"/>
    </source>
</evidence>
<comment type="cofactor">
    <cofactor evidence="1 9">
        <name>pyridoxal 5'-phosphate</name>
        <dbReference type="ChEBI" id="CHEBI:597326"/>
    </cofactor>
</comment>
<dbReference type="PANTHER" id="PTHR43379">
    <property type="entry name" value="CYSTATHIONINE GAMMA-SYNTHASE"/>
    <property type="match status" value="1"/>
</dbReference>
<dbReference type="Gramene" id="TraesCS2B02G070100.1">
    <property type="protein sequence ID" value="TraesCS2B02G070100.1"/>
    <property type="gene ID" value="TraesCS2B02G070100"/>
</dbReference>
<dbReference type="InterPro" id="IPR054542">
    <property type="entry name" value="Cys_met_metab_PP"/>
</dbReference>
<dbReference type="RefSeq" id="XP_044318226.1">
    <property type="nucleotide sequence ID" value="XM_044462291.1"/>
</dbReference>
<evidence type="ECO:0000256" key="2">
    <source>
        <dbReference type="ARBA" id="ARBA00009077"/>
    </source>
</evidence>
<evidence type="ECO:0000256" key="1">
    <source>
        <dbReference type="ARBA" id="ARBA00001933"/>
    </source>
</evidence>
<dbReference type="GO" id="GO:0019346">
    <property type="term" value="P:transsulfuration"/>
    <property type="evidence" value="ECO:0007669"/>
    <property type="project" value="InterPro"/>
</dbReference>
<dbReference type="SUPFAM" id="SSF53383">
    <property type="entry name" value="PLP-dependent transferases"/>
    <property type="match status" value="1"/>
</dbReference>
<reference evidence="10" key="2">
    <citation type="submission" date="2018-10" db="UniProtKB">
        <authorList>
            <consortium name="EnsemblPlants"/>
        </authorList>
    </citation>
    <scope>IDENTIFICATION</scope>
</reference>
<dbReference type="InterPro" id="IPR015424">
    <property type="entry name" value="PyrdxlP-dep_Trfase"/>
</dbReference>
<dbReference type="Gramene" id="TraesCS2B03G0154600.1">
    <property type="protein sequence ID" value="TraesCS2B03G0154600.1.CDS"/>
    <property type="gene ID" value="TraesCS2B03G0154600"/>
</dbReference>